<dbReference type="InterPro" id="IPR013210">
    <property type="entry name" value="LRR_N_plant-typ"/>
</dbReference>
<dbReference type="SMART" id="SM00365">
    <property type="entry name" value="LRR_SD22"/>
    <property type="match status" value="6"/>
</dbReference>
<comment type="subcellular location">
    <subcellularLocation>
        <location evidence="1">Membrane</location>
        <topology evidence="1">Single-pass membrane protein</topology>
    </subcellularLocation>
</comment>
<dbReference type="InterPro" id="IPR053211">
    <property type="entry name" value="DNA_repair-toleration"/>
</dbReference>
<dbReference type="InterPro" id="IPR003591">
    <property type="entry name" value="Leu-rich_rpt_typical-subtyp"/>
</dbReference>
<evidence type="ECO:0000256" key="1">
    <source>
        <dbReference type="ARBA" id="ARBA00004167"/>
    </source>
</evidence>
<protein>
    <submittedName>
        <fullName evidence="11">Uncharacterized protein</fullName>
    </submittedName>
</protein>
<evidence type="ECO:0000259" key="9">
    <source>
        <dbReference type="Pfam" id="PF08263"/>
    </source>
</evidence>
<dbReference type="PRINTS" id="PR00019">
    <property type="entry name" value="LEURICHRPT"/>
</dbReference>
<evidence type="ECO:0000256" key="8">
    <source>
        <dbReference type="SAM" id="SignalP"/>
    </source>
</evidence>
<keyword evidence="2" id="KW-0433">Leucine-rich repeat</keyword>
<dbReference type="Pfam" id="PF23598">
    <property type="entry name" value="LRR_14"/>
    <property type="match status" value="1"/>
</dbReference>
<feature type="signal peptide" evidence="8">
    <location>
        <begin position="1"/>
        <end position="18"/>
    </location>
</feature>
<dbReference type="GO" id="GO:0016020">
    <property type="term" value="C:membrane"/>
    <property type="evidence" value="ECO:0007669"/>
    <property type="project" value="UniProtKB-SubCell"/>
</dbReference>
<keyword evidence="5" id="KW-0677">Repeat</keyword>
<dbReference type="SUPFAM" id="SSF52058">
    <property type="entry name" value="L domain-like"/>
    <property type="match status" value="1"/>
</dbReference>
<evidence type="ECO:0000256" key="3">
    <source>
        <dbReference type="ARBA" id="ARBA00022692"/>
    </source>
</evidence>
<evidence type="ECO:0000259" key="10">
    <source>
        <dbReference type="Pfam" id="PF23598"/>
    </source>
</evidence>
<keyword evidence="4 8" id="KW-0732">Signal</keyword>
<feature type="chain" id="PRO_5025383001" evidence="8">
    <location>
        <begin position="19"/>
        <end position="640"/>
    </location>
</feature>
<comment type="caution">
    <text evidence="11">The sequence shown here is derived from an EMBL/GenBank/DDBJ whole genome shotgun (WGS) entry which is preliminary data.</text>
</comment>
<reference evidence="11 12" key="1">
    <citation type="journal article" date="2019" name="Plant Biotechnol. J.">
        <title>The red bayberry genome and genetic basis of sex determination.</title>
        <authorList>
            <person name="Jia H.M."/>
            <person name="Jia H.J."/>
            <person name="Cai Q.L."/>
            <person name="Wang Y."/>
            <person name="Zhao H.B."/>
            <person name="Yang W.F."/>
            <person name="Wang G.Y."/>
            <person name="Li Y.H."/>
            <person name="Zhan D.L."/>
            <person name="Shen Y.T."/>
            <person name="Niu Q.F."/>
            <person name="Chang L."/>
            <person name="Qiu J."/>
            <person name="Zhao L."/>
            <person name="Xie H.B."/>
            <person name="Fu W.Y."/>
            <person name="Jin J."/>
            <person name="Li X.W."/>
            <person name="Jiao Y."/>
            <person name="Zhou C.C."/>
            <person name="Tu T."/>
            <person name="Chai C.Y."/>
            <person name="Gao J.L."/>
            <person name="Fan L.J."/>
            <person name="van de Weg E."/>
            <person name="Wang J.Y."/>
            <person name="Gao Z.S."/>
        </authorList>
    </citation>
    <scope>NUCLEOTIDE SEQUENCE [LARGE SCALE GENOMIC DNA]</scope>
    <source>
        <tissue evidence="11">Leaves</tissue>
    </source>
</reference>
<dbReference type="SMART" id="SM00369">
    <property type="entry name" value="LRR_TYP"/>
    <property type="match status" value="9"/>
</dbReference>
<accession>A0A6A1V807</accession>
<dbReference type="Gene3D" id="3.80.10.10">
    <property type="entry name" value="Ribonuclease Inhibitor"/>
    <property type="match status" value="2"/>
</dbReference>
<keyword evidence="6" id="KW-1133">Transmembrane helix</keyword>
<feature type="domain" description="Disease resistance R13L4/SHOC-2-like LRR" evidence="10">
    <location>
        <begin position="94"/>
        <end position="210"/>
    </location>
</feature>
<keyword evidence="3" id="KW-0812">Transmembrane</keyword>
<evidence type="ECO:0000313" key="12">
    <source>
        <dbReference type="Proteomes" id="UP000516437"/>
    </source>
</evidence>
<dbReference type="FunFam" id="3.80.10.10:FF:000095">
    <property type="entry name" value="LRR receptor-like serine/threonine-protein kinase GSO1"/>
    <property type="match status" value="1"/>
</dbReference>
<evidence type="ECO:0000313" key="11">
    <source>
        <dbReference type="EMBL" id="KAB1207957.1"/>
    </source>
</evidence>
<dbReference type="Pfam" id="PF13855">
    <property type="entry name" value="LRR_8"/>
    <property type="match status" value="3"/>
</dbReference>
<dbReference type="InterPro" id="IPR001611">
    <property type="entry name" value="Leu-rich_rpt"/>
</dbReference>
<dbReference type="InterPro" id="IPR055414">
    <property type="entry name" value="LRR_R13L4/SHOC2-like"/>
</dbReference>
<feature type="domain" description="Leucine-rich repeat-containing N-terminal plant-type" evidence="9">
    <location>
        <begin position="27"/>
        <end position="64"/>
    </location>
</feature>
<dbReference type="FunFam" id="3.80.10.10:FF:000716">
    <property type="entry name" value="LRR receptor-like serine/threonine-protein kinase GSO1"/>
    <property type="match status" value="1"/>
</dbReference>
<evidence type="ECO:0000256" key="2">
    <source>
        <dbReference type="ARBA" id="ARBA00022614"/>
    </source>
</evidence>
<evidence type="ECO:0000256" key="4">
    <source>
        <dbReference type="ARBA" id="ARBA00022729"/>
    </source>
</evidence>
<dbReference type="Pfam" id="PF00560">
    <property type="entry name" value="LRR_1"/>
    <property type="match status" value="2"/>
</dbReference>
<dbReference type="Proteomes" id="UP000516437">
    <property type="component" value="Chromosome 7"/>
</dbReference>
<dbReference type="PANTHER" id="PTHR48060:SF9">
    <property type="entry name" value="LRR RECEPTOR-LIKE SERINE_THREONINE-PROTEIN KINASE GSO1"/>
    <property type="match status" value="1"/>
</dbReference>
<proteinExistence type="predicted"/>
<dbReference type="SUPFAM" id="SSF52047">
    <property type="entry name" value="RNI-like"/>
    <property type="match status" value="1"/>
</dbReference>
<evidence type="ECO:0000256" key="7">
    <source>
        <dbReference type="ARBA" id="ARBA00023136"/>
    </source>
</evidence>
<dbReference type="OrthoDB" id="676979at2759"/>
<evidence type="ECO:0000256" key="6">
    <source>
        <dbReference type="ARBA" id="ARBA00022989"/>
    </source>
</evidence>
<keyword evidence="7" id="KW-0472">Membrane</keyword>
<dbReference type="InterPro" id="IPR032675">
    <property type="entry name" value="LRR_dom_sf"/>
</dbReference>
<keyword evidence="12" id="KW-1185">Reference proteome</keyword>
<dbReference type="PANTHER" id="PTHR48060">
    <property type="entry name" value="DNA DAMAGE-REPAIR/TOLERATION PROTEIN DRT100"/>
    <property type="match status" value="1"/>
</dbReference>
<dbReference type="AlphaFoldDB" id="A0A6A1V807"/>
<dbReference type="FunFam" id="3.80.10.10:FF:000383">
    <property type="entry name" value="Leucine-rich repeat receptor protein kinase EMS1"/>
    <property type="match status" value="1"/>
</dbReference>
<sequence>MSSQRLCVVLVLSIIVFAESIGEGCNPSDLRGLNSFKAAIQMDTSGRLEKWVGHSCCRWEGIICHNTTGRVTKILLPGFISSDQFLFQSQMKGRLSPSITLLSYLEVIDLGGLTGLAGNIPPSIGFHLPNLRKLYLYGNNLTGAVPESIGKLSKLEELALHENRLSEALPPTLGELRNLKMLHLYSNQFSGVIPDSLTNLTNLIRLDLHSNSLSGQIPDSIGQLQVLEELDLSNNFLSGKLPQSLTNLTAISVLYLDTNYLEGSIPFPSSSGQMPLLGFLRLHDNRLTGRVRPNFGYLVSLQRVSLANNNLCGPVPSAVGNLVALTELYIGGNRLSGQLPKSMGQLSRLLVLSLPHNLIRGPLPHEMSSHQNLQILDLSFNRLNLSTIPEWLAALPSLSRIFLAGCGIQGRIPEFLRTTSSPIQELDLSANHLSGSIPEWLGSLSQLYLLNLSKNSLVSNIPESVTSLHDLGVLDLHSNKLTGTINQVFQIGQRFPDGSLTYIDLSDNSFYGGIEETGIAAQRGIQFLNLSKNSLEGRLPTAVGALISMRSLDLSYNNFNFSLPEALGDVSLLETLKLQENHFTGAIPKGFLKLRKLKELDLSHNLLVGEIPAGKPLSDFPESSYSGNKGLCGKPLAPCL</sequence>
<dbReference type="EMBL" id="RXIC02000025">
    <property type="protein sequence ID" value="KAB1207957.1"/>
    <property type="molecule type" value="Genomic_DNA"/>
</dbReference>
<organism evidence="11 12">
    <name type="scientific">Morella rubra</name>
    <name type="common">Chinese bayberry</name>
    <dbReference type="NCBI Taxonomy" id="262757"/>
    <lineage>
        <taxon>Eukaryota</taxon>
        <taxon>Viridiplantae</taxon>
        <taxon>Streptophyta</taxon>
        <taxon>Embryophyta</taxon>
        <taxon>Tracheophyta</taxon>
        <taxon>Spermatophyta</taxon>
        <taxon>Magnoliopsida</taxon>
        <taxon>eudicotyledons</taxon>
        <taxon>Gunneridae</taxon>
        <taxon>Pentapetalae</taxon>
        <taxon>rosids</taxon>
        <taxon>fabids</taxon>
        <taxon>Fagales</taxon>
        <taxon>Myricaceae</taxon>
        <taxon>Morella</taxon>
    </lineage>
</organism>
<gene>
    <name evidence="11" type="ORF">CJ030_MR7G026906</name>
</gene>
<name>A0A6A1V807_9ROSI</name>
<dbReference type="Pfam" id="PF08263">
    <property type="entry name" value="LRRNT_2"/>
    <property type="match status" value="1"/>
</dbReference>
<evidence type="ECO:0000256" key="5">
    <source>
        <dbReference type="ARBA" id="ARBA00022737"/>
    </source>
</evidence>